<accession>A0A4Y7JPM0</accession>
<dbReference type="AlphaFoldDB" id="A0A4Y7JPM0"/>
<gene>
    <name evidence="1" type="ORF">C5167_023748</name>
</gene>
<organism evidence="1 2">
    <name type="scientific">Papaver somniferum</name>
    <name type="common">Opium poppy</name>
    <dbReference type="NCBI Taxonomy" id="3469"/>
    <lineage>
        <taxon>Eukaryota</taxon>
        <taxon>Viridiplantae</taxon>
        <taxon>Streptophyta</taxon>
        <taxon>Embryophyta</taxon>
        <taxon>Tracheophyta</taxon>
        <taxon>Spermatophyta</taxon>
        <taxon>Magnoliopsida</taxon>
        <taxon>Ranunculales</taxon>
        <taxon>Papaveraceae</taxon>
        <taxon>Papaveroideae</taxon>
        <taxon>Papaver</taxon>
    </lineage>
</organism>
<dbReference type="STRING" id="3469.A0A4Y7JPM0"/>
<proteinExistence type="predicted"/>
<reference evidence="1 2" key="1">
    <citation type="journal article" date="2018" name="Science">
        <title>The opium poppy genome and morphinan production.</title>
        <authorList>
            <person name="Guo L."/>
            <person name="Winzer T."/>
            <person name="Yang X."/>
            <person name="Li Y."/>
            <person name="Ning Z."/>
            <person name="He Z."/>
            <person name="Teodor R."/>
            <person name="Lu Y."/>
            <person name="Bowser T.A."/>
            <person name="Graham I.A."/>
            <person name="Ye K."/>
        </authorList>
    </citation>
    <scope>NUCLEOTIDE SEQUENCE [LARGE SCALE GENOMIC DNA]</scope>
    <source>
        <strain evidence="2">cv. HN1</strain>
        <tissue evidence="1">Leaves</tissue>
    </source>
</reference>
<evidence type="ECO:0000313" key="2">
    <source>
        <dbReference type="Proteomes" id="UP000316621"/>
    </source>
</evidence>
<dbReference type="EMBL" id="CM010719">
    <property type="protein sequence ID" value="RZC61972.1"/>
    <property type="molecule type" value="Genomic_DNA"/>
</dbReference>
<sequence>MTEADPKWKTKGLSVQVLSKIGFALKPESILEIPCLALCDEAEEVKVEAVISIPMIVLCAGLGELPHMLRRLE</sequence>
<dbReference type="Gramene" id="RZC61972">
    <property type="protein sequence ID" value="RZC61972"/>
    <property type="gene ID" value="C5167_023748"/>
</dbReference>
<dbReference type="Proteomes" id="UP000316621">
    <property type="component" value="Chromosome 5"/>
</dbReference>
<keyword evidence="2" id="KW-1185">Reference proteome</keyword>
<evidence type="ECO:0000313" key="1">
    <source>
        <dbReference type="EMBL" id="RZC61972.1"/>
    </source>
</evidence>
<name>A0A4Y7JPM0_PAPSO</name>
<protein>
    <submittedName>
        <fullName evidence="1">Uncharacterized protein</fullName>
    </submittedName>
</protein>